<organism evidence="1 2">
    <name type="scientific">Pistacia integerrima</name>
    <dbReference type="NCBI Taxonomy" id="434235"/>
    <lineage>
        <taxon>Eukaryota</taxon>
        <taxon>Viridiplantae</taxon>
        <taxon>Streptophyta</taxon>
        <taxon>Embryophyta</taxon>
        <taxon>Tracheophyta</taxon>
        <taxon>Spermatophyta</taxon>
        <taxon>Magnoliopsida</taxon>
        <taxon>eudicotyledons</taxon>
        <taxon>Gunneridae</taxon>
        <taxon>Pentapetalae</taxon>
        <taxon>rosids</taxon>
        <taxon>malvids</taxon>
        <taxon>Sapindales</taxon>
        <taxon>Anacardiaceae</taxon>
        <taxon>Pistacia</taxon>
    </lineage>
</organism>
<keyword evidence="2" id="KW-1185">Reference proteome</keyword>
<comment type="caution">
    <text evidence="1">The sequence shown here is derived from an EMBL/GenBank/DDBJ whole genome shotgun (WGS) entry which is preliminary data.</text>
</comment>
<name>A0ACC0XFM1_9ROSI</name>
<gene>
    <name evidence="1" type="ORF">Pint_19527</name>
</gene>
<dbReference type="Proteomes" id="UP001163603">
    <property type="component" value="Chromosome 13"/>
</dbReference>
<sequence>MWLMWFRGLGCVDLGRVLVSLSVGLLAFLSTGSVVWAIGVLDCGWPLLGCWVLVLACARVCLGMACAMFAFSCCLLGLLWKLQSWLQLPNGNWELVKIVSTSGKESVVSLPEGKVRKVKSESLISANPDILDGVDDLMQLSYLNGPAVLYNLQYRYKQDTTYTKAGPVLVASNPFKKVPLYGNDYIEAYKNKSIESPHVYAITDTAIREMTRGAFCV</sequence>
<proteinExistence type="predicted"/>
<reference evidence="2" key="1">
    <citation type="journal article" date="2023" name="G3 (Bethesda)">
        <title>Genome assembly and association tests identify interacting loci associated with vigor, precocity, and sex in interspecific pistachio rootstocks.</title>
        <authorList>
            <person name="Palmer W."/>
            <person name="Jacygrad E."/>
            <person name="Sagayaradj S."/>
            <person name="Cavanaugh K."/>
            <person name="Han R."/>
            <person name="Bertier L."/>
            <person name="Beede B."/>
            <person name="Kafkas S."/>
            <person name="Golino D."/>
            <person name="Preece J."/>
            <person name="Michelmore R."/>
        </authorList>
    </citation>
    <scope>NUCLEOTIDE SEQUENCE [LARGE SCALE GENOMIC DNA]</scope>
</reference>
<dbReference type="EMBL" id="CM047748">
    <property type="protein sequence ID" value="KAJ0015289.1"/>
    <property type="molecule type" value="Genomic_DNA"/>
</dbReference>
<protein>
    <submittedName>
        <fullName evidence="1">Uncharacterized protein</fullName>
    </submittedName>
</protein>
<evidence type="ECO:0000313" key="1">
    <source>
        <dbReference type="EMBL" id="KAJ0015289.1"/>
    </source>
</evidence>
<evidence type="ECO:0000313" key="2">
    <source>
        <dbReference type="Proteomes" id="UP001163603"/>
    </source>
</evidence>
<accession>A0ACC0XFM1</accession>